<dbReference type="Pfam" id="PF10241">
    <property type="entry name" value="KxDL"/>
    <property type="match status" value="1"/>
</dbReference>
<name>A0A0N5AR94_9BILA</name>
<proteinExistence type="inferred from homology"/>
<evidence type="ECO:0000256" key="1">
    <source>
        <dbReference type="ARBA" id="ARBA00005913"/>
    </source>
</evidence>
<dbReference type="PANTHER" id="PTHR13511">
    <property type="entry name" value="KXDL MOTIF-CONTAINING PROTEIN 1"/>
    <property type="match status" value="1"/>
</dbReference>
<evidence type="ECO:0000259" key="2">
    <source>
        <dbReference type="Pfam" id="PF10241"/>
    </source>
</evidence>
<dbReference type="WBParaSite" id="SMUV_0000723301-mRNA-1">
    <property type="protein sequence ID" value="SMUV_0000723301-mRNA-1"/>
    <property type="gene ID" value="SMUV_0000723301"/>
</dbReference>
<evidence type="ECO:0000313" key="3">
    <source>
        <dbReference type="Proteomes" id="UP000046393"/>
    </source>
</evidence>
<protein>
    <submittedName>
        <fullName evidence="4">KxDL domain-containing protein</fullName>
    </submittedName>
</protein>
<comment type="similarity">
    <text evidence="1">Belongs to the KXD1 family.</text>
</comment>
<dbReference type="GO" id="GO:0099078">
    <property type="term" value="C:BORC complex"/>
    <property type="evidence" value="ECO:0007669"/>
    <property type="project" value="TreeGrafter"/>
</dbReference>
<organism evidence="3 4">
    <name type="scientific">Syphacia muris</name>
    <dbReference type="NCBI Taxonomy" id="451379"/>
    <lineage>
        <taxon>Eukaryota</taxon>
        <taxon>Metazoa</taxon>
        <taxon>Ecdysozoa</taxon>
        <taxon>Nematoda</taxon>
        <taxon>Chromadorea</taxon>
        <taxon>Rhabditida</taxon>
        <taxon>Spirurina</taxon>
        <taxon>Oxyuridomorpha</taxon>
        <taxon>Oxyuroidea</taxon>
        <taxon>Oxyuridae</taxon>
        <taxon>Syphacia</taxon>
    </lineage>
</organism>
<dbReference type="PANTHER" id="PTHR13511:SF0">
    <property type="entry name" value="KXDL MOTIF-CONTAINING PROTEIN 1"/>
    <property type="match status" value="1"/>
</dbReference>
<evidence type="ECO:0000313" key="4">
    <source>
        <dbReference type="WBParaSite" id="SMUV_0000723301-mRNA-1"/>
    </source>
</evidence>
<feature type="domain" description="KxDL" evidence="2">
    <location>
        <begin position="16"/>
        <end position="100"/>
    </location>
</feature>
<dbReference type="InterPro" id="IPR019371">
    <property type="entry name" value="KxDL_dom"/>
</dbReference>
<dbReference type="AlphaFoldDB" id="A0A0N5AR94"/>
<dbReference type="InterPro" id="IPR039843">
    <property type="entry name" value="KXD1-like"/>
</dbReference>
<sequence>MSIDAHYSEDHLVEALASQIDAENVATIINLQKKSLGRFEKTNEMLVNCCALSGERLEVAKKELTDQRDIIIQVKSDLESIFRRITIFKQRLASRYPDAYKKSGIFLKPVCKY</sequence>
<dbReference type="GO" id="GO:0032418">
    <property type="term" value="P:lysosome localization"/>
    <property type="evidence" value="ECO:0007669"/>
    <property type="project" value="TreeGrafter"/>
</dbReference>
<reference evidence="4" key="1">
    <citation type="submission" date="2017-02" db="UniProtKB">
        <authorList>
            <consortium name="WormBaseParasite"/>
        </authorList>
    </citation>
    <scope>IDENTIFICATION</scope>
</reference>
<dbReference type="STRING" id="451379.A0A0N5AR94"/>
<accession>A0A0N5AR94</accession>
<keyword evidence="3" id="KW-1185">Reference proteome</keyword>
<dbReference type="Proteomes" id="UP000046393">
    <property type="component" value="Unplaced"/>
</dbReference>